<gene>
    <name evidence="1" type="ORF">A21D_01216</name>
</gene>
<accession>A0A2K9IXY6</accession>
<name>A0A2K9IXY6_9BACI</name>
<evidence type="ECO:0000313" key="1">
    <source>
        <dbReference type="EMBL" id="AUJ24315.1"/>
    </source>
</evidence>
<dbReference type="Proteomes" id="UP000234237">
    <property type="component" value="Chromosome"/>
</dbReference>
<dbReference type="RefSeq" id="WP_101933001.1">
    <property type="nucleotide sequence ID" value="NZ_CP018622.1"/>
</dbReference>
<reference evidence="2" key="1">
    <citation type="submission" date="2016-11" db="EMBL/GenBank/DDBJ databases">
        <title>Complete genome sequence of Virgibacillus pantothenticus 21D, a halophilic bacterium isolated from the deep hypersaline anoxic basin Discovery in the Mediterranean Sea.</title>
        <authorList>
            <person name="Zeaiter Z."/>
            <person name="Booth J.M."/>
            <person name="Prosdocimi E.M."/>
            <person name="Mapelli F."/>
            <person name="Fusi M."/>
            <person name="Daffonchio D."/>
            <person name="Borin S."/>
            <person name="Crotti E."/>
        </authorList>
    </citation>
    <scope>NUCLEOTIDE SEQUENCE [LARGE SCALE GENOMIC DNA]</scope>
    <source>
        <strain evidence="2">21D</strain>
    </source>
</reference>
<dbReference type="EMBL" id="CP018622">
    <property type="protein sequence ID" value="AUJ24315.1"/>
    <property type="molecule type" value="Genomic_DNA"/>
</dbReference>
<protein>
    <submittedName>
        <fullName evidence="1">Uncharacterized protein</fullName>
    </submittedName>
</protein>
<sequence length="149" mass="17227">MTQYFYIASPKKLKTGVVGSKPISPAQPNVFKDELDATGLFFEANYDAEIKKRFDYAPVLSFKYQVAVSHNLLPLKHEERCNRDEERCLTLLYEYMKKAIMKSGVIEVCTCINGTEERDGWDEKSATWSNIKAPYDLVLNDRECWRIIS</sequence>
<organism evidence="1 2">
    <name type="scientific">Virgibacillus dokdonensis</name>
    <dbReference type="NCBI Taxonomy" id="302167"/>
    <lineage>
        <taxon>Bacteria</taxon>
        <taxon>Bacillati</taxon>
        <taxon>Bacillota</taxon>
        <taxon>Bacilli</taxon>
        <taxon>Bacillales</taxon>
        <taxon>Bacillaceae</taxon>
        <taxon>Virgibacillus</taxon>
    </lineage>
</organism>
<evidence type="ECO:0000313" key="2">
    <source>
        <dbReference type="Proteomes" id="UP000234237"/>
    </source>
</evidence>
<dbReference type="AlphaFoldDB" id="A0A2K9IXY6"/>
<proteinExistence type="predicted"/>
<dbReference type="KEGG" id="vpn:A21D_01216"/>